<dbReference type="AlphaFoldDB" id="F8B374"/>
<dbReference type="NCBIfam" id="TIGR01217">
    <property type="entry name" value="ac_ac_CoA_syn"/>
    <property type="match status" value="1"/>
</dbReference>
<keyword evidence="3" id="KW-0547">Nucleotide-binding</keyword>
<reference evidence="8 9" key="1">
    <citation type="submission" date="2011-05" db="EMBL/GenBank/DDBJ databases">
        <title>Complete sequence of chromosome of Frankia symbiont of Datisca glomerata.</title>
        <authorList>
            <consortium name="US DOE Joint Genome Institute"/>
            <person name="Lucas S."/>
            <person name="Han J."/>
            <person name="Lapidus A."/>
            <person name="Cheng J.-F."/>
            <person name="Goodwin L."/>
            <person name="Pitluck S."/>
            <person name="Peters L."/>
            <person name="Mikhailova N."/>
            <person name="Chertkov O."/>
            <person name="Teshima H."/>
            <person name="Han C."/>
            <person name="Tapia R."/>
            <person name="Land M."/>
            <person name="Hauser L."/>
            <person name="Kyrpides N."/>
            <person name="Ivanova N."/>
            <person name="Pagani I."/>
            <person name="Berry A."/>
            <person name="Pawlowski K."/>
            <person name="Persson T."/>
            <person name="Vanden Heuvel B."/>
            <person name="Benson D."/>
            <person name="Woyke T."/>
        </authorList>
    </citation>
    <scope>NUCLEOTIDE SEQUENCE [LARGE SCALE GENOMIC DNA]</scope>
    <source>
        <strain evidence="9">4085684</strain>
    </source>
</reference>
<name>F8B374_9ACTN</name>
<dbReference type="Gene3D" id="3.40.50.12780">
    <property type="entry name" value="N-terminal domain of ligase-like"/>
    <property type="match status" value="1"/>
</dbReference>
<dbReference type="SUPFAM" id="SSF56801">
    <property type="entry name" value="Acetyl-CoA synthetase-like"/>
    <property type="match status" value="1"/>
</dbReference>
<evidence type="ECO:0000256" key="2">
    <source>
        <dbReference type="ARBA" id="ARBA00022598"/>
    </source>
</evidence>
<feature type="region of interest" description="Disordered" evidence="5">
    <location>
        <begin position="1"/>
        <end position="20"/>
    </location>
</feature>
<dbReference type="GO" id="GO:0005524">
    <property type="term" value="F:ATP binding"/>
    <property type="evidence" value="ECO:0007669"/>
    <property type="project" value="UniProtKB-KW"/>
</dbReference>
<dbReference type="InterPro" id="IPR025110">
    <property type="entry name" value="AMP-bd_C"/>
</dbReference>
<dbReference type="STRING" id="656024.FsymDg_3595"/>
<dbReference type="RefSeq" id="WP_013874757.1">
    <property type="nucleotide sequence ID" value="NC_015656.1"/>
</dbReference>
<evidence type="ECO:0000313" key="8">
    <source>
        <dbReference type="EMBL" id="AEH10874.1"/>
    </source>
</evidence>
<keyword evidence="2 8" id="KW-0436">Ligase</keyword>
<sequence>MAAGHGNEHGPAPDIGADTGIEGQLLWTPSAQRVRAAGVTAYLEWLAAERGRRLTDATALWQWSVDDLDGFWDSIWDFCAVEGERGDGPALADARMPGARWFPTAQVNYAENALTRHGPAPAVIAVREDATTAVVSWDELRREVAAAAAGLRRLGVGPGDRVCAVLPNCIHAVVAMLATTAVGAVWSSCSPDFGPTGLADRFAQVRPTVLIGVDGYTHGGRSFDTLGVLAKVAERLPGLRATVVVAYLATDALERARTIGLPGILAWEDLLAGCDDAVPTFHRLPFDAPLWILYSSGSTGKPKPIVHGHGGILLEHLKALVLHLDLGPDDRFLWVTSTGWMMWNLLVSGLLAGSTVVLFDGSPKFPDTGALWRLAEATGVTCFGTSPGFLAECARSGTVPREVADLSALRTVGSTGAPLPARTYAWVYESVGSDLMLSSISGGTEVCTAFVLGLPTLPVRAGEIPMRGLGCAVTTFDEQGKDVVDEVGELVITAPMPSMPVALWGDDDGSLLRAAYFSTYEDVWRHGDWARVTSRGAVSIHGRSDATLNRAGVRIGTAELYQVVENIPGVTDSIVIDTSTADRRGELVLYVCLADDVVFDGALTETLRATIRRELSPRHVPDRIEKIVEVPHTQNGKKLEVPVRRLLLGEPLEQAISLGAVANPQALLPFMPPATR</sequence>
<dbReference type="Proteomes" id="UP000001549">
    <property type="component" value="Chromosome"/>
</dbReference>
<dbReference type="InterPro" id="IPR020845">
    <property type="entry name" value="AMP-binding_CS"/>
</dbReference>
<dbReference type="GO" id="GO:0006629">
    <property type="term" value="P:lipid metabolic process"/>
    <property type="evidence" value="ECO:0007669"/>
    <property type="project" value="InterPro"/>
</dbReference>
<dbReference type="PROSITE" id="PS00455">
    <property type="entry name" value="AMP_BINDING"/>
    <property type="match status" value="1"/>
</dbReference>
<proteinExistence type="inferred from homology"/>
<dbReference type="PANTHER" id="PTHR42921:SF1">
    <property type="entry name" value="ACETOACETYL-COA SYNTHETASE"/>
    <property type="match status" value="1"/>
</dbReference>
<dbReference type="EMBL" id="CP002801">
    <property type="protein sequence ID" value="AEH10874.1"/>
    <property type="molecule type" value="Genomic_DNA"/>
</dbReference>
<dbReference type="InterPro" id="IPR045851">
    <property type="entry name" value="AMP-bd_C_sf"/>
</dbReference>
<evidence type="ECO:0000313" key="9">
    <source>
        <dbReference type="Proteomes" id="UP000001549"/>
    </source>
</evidence>
<feature type="domain" description="AMP-dependent synthetase/ligase" evidence="6">
    <location>
        <begin position="113"/>
        <end position="495"/>
    </location>
</feature>
<dbReference type="InterPro" id="IPR000873">
    <property type="entry name" value="AMP-dep_synth/lig_dom"/>
</dbReference>
<gene>
    <name evidence="8" type="ordered locus">FsymDg_3595</name>
</gene>
<dbReference type="KEGG" id="fsy:FsymDg_3595"/>
<dbReference type="NCBIfam" id="NF002937">
    <property type="entry name" value="PRK03584.1"/>
    <property type="match status" value="1"/>
</dbReference>
<comment type="similarity">
    <text evidence="1">Belongs to the ATP-dependent AMP-binding enzyme family.</text>
</comment>
<evidence type="ECO:0000256" key="4">
    <source>
        <dbReference type="ARBA" id="ARBA00022840"/>
    </source>
</evidence>
<dbReference type="InterPro" id="IPR005914">
    <property type="entry name" value="Acac_CoA_synth"/>
</dbReference>
<organism evidence="8 9">
    <name type="scientific">Candidatus Protofrankia datiscae</name>
    <dbReference type="NCBI Taxonomy" id="2716812"/>
    <lineage>
        <taxon>Bacteria</taxon>
        <taxon>Bacillati</taxon>
        <taxon>Actinomycetota</taxon>
        <taxon>Actinomycetes</taxon>
        <taxon>Frankiales</taxon>
        <taxon>Frankiaceae</taxon>
        <taxon>Protofrankia</taxon>
    </lineage>
</organism>
<evidence type="ECO:0000259" key="6">
    <source>
        <dbReference type="Pfam" id="PF00501"/>
    </source>
</evidence>
<dbReference type="Pfam" id="PF00501">
    <property type="entry name" value="AMP-binding"/>
    <property type="match status" value="1"/>
</dbReference>
<dbReference type="Pfam" id="PF13193">
    <property type="entry name" value="AMP-binding_C"/>
    <property type="match status" value="1"/>
</dbReference>
<evidence type="ECO:0000259" key="7">
    <source>
        <dbReference type="Pfam" id="PF13193"/>
    </source>
</evidence>
<dbReference type="HOGENOM" id="CLU_000022_3_3_11"/>
<keyword evidence="9" id="KW-1185">Reference proteome</keyword>
<protein>
    <submittedName>
        <fullName evidence="8">Acetoacetyl-CoA synthase</fullName>
        <ecNumber evidence="8">6.2.1.16</ecNumber>
    </submittedName>
</protein>
<dbReference type="EC" id="6.2.1.16" evidence="8"/>
<evidence type="ECO:0000256" key="3">
    <source>
        <dbReference type="ARBA" id="ARBA00022741"/>
    </source>
</evidence>
<evidence type="ECO:0000256" key="1">
    <source>
        <dbReference type="ARBA" id="ARBA00006432"/>
    </source>
</evidence>
<evidence type="ECO:0000256" key="5">
    <source>
        <dbReference type="SAM" id="MobiDB-lite"/>
    </source>
</evidence>
<accession>F8B374</accession>
<dbReference type="GO" id="GO:0030729">
    <property type="term" value="F:acetoacetate-CoA ligase activity"/>
    <property type="evidence" value="ECO:0007669"/>
    <property type="project" value="UniProtKB-EC"/>
</dbReference>
<feature type="domain" description="AMP-binding enzyme C-terminal" evidence="7">
    <location>
        <begin position="562"/>
        <end position="637"/>
    </location>
</feature>
<dbReference type="eggNOG" id="COG0365">
    <property type="taxonomic scope" value="Bacteria"/>
</dbReference>
<keyword evidence="4" id="KW-0067">ATP-binding</keyword>
<dbReference type="PANTHER" id="PTHR42921">
    <property type="entry name" value="ACETOACETYL-COA SYNTHETASE"/>
    <property type="match status" value="1"/>
</dbReference>
<dbReference type="Gene3D" id="3.30.300.30">
    <property type="match status" value="1"/>
</dbReference>
<dbReference type="InterPro" id="IPR042099">
    <property type="entry name" value="ANL_N_sf"/>
</dbReference>